<comment type="caution">
    <text evidence="1">The sequence shown here is derived from an EMBL/GenBank/DDBJ whole genome shotgun (WGS) entry which is preliminary data.</text>
</comment>
<organism evidence="1 2">
    <name type="scientific">Eumeta variegata</name>
    <name type="common">Bagworm moth</name>
    <name type="synonym">Eumeta japonica</name>
    <dbReference type="NCBI Taxonomy" id="151549"/>
    <lineage>
        <taxon>Eukaryota</taxon>
        <taxon>Metazoa</taxon>
        <taxon>Ecdysozoa</taxon>
        <taxon>Arthropoda</taxon>
        <taxon>Hexapoda</taxon>
        <taxon>Insecta</taxon>
        <taxon>Pterygota</taxon>
        <taxon>Neoptera</taxon>
        <taxon>Endopterygota</taxon>
        <taxon>Lepidoptera</taxon>
        <taxon>Glossata</taxon>
        <taxon>Ditrysia</taxon>
        <taxon>Tineoidea</taxon>
        <taxon>Psychidae</taxon>
        <taxon>Oiketicinae</taxon>
        <taxon>Eumeta</taxon>
    </lineage>
</organism>
<dbReference type="AlphaFoldDB" id="A0A4C1ZIH9"/>
<dbReference type="EMBL" id="BGZK01001920">
    <property type="protein sequence ID" value="GBP88296.1"/>
    <property type="molecule type" value="Genomic_DNA"/>
</dbReference>
<proteinExistence type="predicted"/>
<name>A0A4C1ZIH9_EUMVA</name>
<accession>A0A4C1ZIH9</accession>
<sequence>MVEAWSGKNKPPLYMFASPVFLGVSRVILQYQRLFVVRLSDVEFRQTTIHEILRIPKSLLFTDNPAFHPTRELDVTGGVPRYHRSSLELMIPRYGSLSLPDPPQILWDCRNKPCDSLTVPGTLLG</sequence>
<dbReference type="Proteomes" id="UP000299102">
    <property type="component" value="Unassembled WGS sequence"/>
</dbReference>
<gene>
    <name evidence="1" type="ORF">EVAR_66787_1</name>
</gene>
<reference evidence="1 2" key="1">
    <citation type="journal article" date="2019" name="Commun. Biol.">
        <title>The bagworm genome reveals a unique fibroin gene that provides high tensile strength.</title>
        <authorList>
            <person name="Kono N."/>
            <person name="Nakamura H."/>
            <person name="Ohtoshi R."/>
            <person name="Tomita M."/>
            <person name="Numata K."/>
            <person name="Arakawa K."/>
        </authorList>
    </citation>
    <scope>NUCLEOTIDE SEQUENCE [LARGE SCALE GENOMIC DNA]</scope>
</reference>
<protein>
    <submittedName>
        <fullName evidence="1">Uncharacterized protein</fullName>
    </submittedName>
</protein>
<evidence type="ECO:0000313" key="1">
    <source>
        <dbReference type="EMBL" id="GBP88296.1"/>
    </source>
</evidence>
<keyword evidence="2" id="KW-1185">Reference proteome</keyword>
<evidence type="ECO:0000313" key="2">
    <source>
        <dbReference type="Proteomes" id="UP000299102"/>
    </source>
</evidence>